<dbReference type="Gene3D" id="3.30.420.10">
    <property type="entry name" value="Ribonuclease H-like superfamily/Ribonuclease H"/>
    <property type="match status" value="1"/>
</dbReference>
<dbReference type="GO" id="GO:0015074">
    <property type="term" value="P:DNA integration"/>
    <property type="evidence" value="ECO:0007669"/>
    <property type="project" value="InterPro"/>
</dbReference>
<feature type="transmembrane region" description="Helical" evidence="2">
    <location>
        <begin position="272"/>
        <end position="290"/>
    </location>
</feature>
<name>A0A8J6LGX8_TENMO</name>
<feature type="compositionally biased region" description="Basic and acidic residues" evidence="1">
    <location>
        <begin position="1"/>
        <end position="12"/>
    </location>
</feature>
<dbReference type="PANTHER" id="PTHR23022:SF135">
    <property type="entry name" value="SI:DKEY-77F5.3"/>
    <property type="match status" value="1"/>
</dbReference>
<keyword evidence="5" id="KW-1185">Reference proteome</keyword>
<comment type="caution">
    <text evidence="4">The sequence shown here is derived from an EMBL/GenBank/DDBJ whole genome shotgun (WGS) entry which is preliminary data.</text>
</comment>
<proteinExistence type="predicted"/>
<dbReference type="InterPro" id="IPR052338">
    <property type="entry name" value="Transposase_5"/>
</dbReference>
<sequence length="338" mass="38510">MQRDRETGDHVKRPGQGRHRATTPAQDRYLRLLAIRKSFPNTQRLARGTNVRIGLETIRQRLLEDNLHIRCPDAGPLLTAAHRQARLQFAENHARWNDNEWARVLFSDESRFCLELSDRRVRVIRRPHERYAQCNILGRQPCGSGSVMVWDGISLNNMWYHLPYLSGIISSSSMIMQDRTVHSLTIMSEYLNEAPQPPPARLGEISEQIIAVWDNQDQTDVLSTINSIGTQKSSPSNDFEPIRTIFFDKIYAFTRSLAFSRQEISEVKAKKTLPVIGVFIGFGLHFLLSLMLKMKSVVLIVGFVGLALAQFPNGRILEPPVPALCAQRIVHERTPDVH</sequence>
<keyword evidence="2" id="KW-1133">Transmembrane helix</keyword>
<evidence type="ECO:0000313" key="5">
    <source>
        <dbReference type="Proteomes" id="UP000719412"/>
    </source>
</evidence>
<evidence type="ECO:0000256" key="1">
    <source>
        <dbReference type="SAM" id="MobiDB-lite"/>
    </source>
</evidence>
<dbReference type="GO" id="GO:0003677">
    <property type="term" value="F:DNA binding"/>
    <property type="evidence" value="ECO:0007669"/>
    <property type="project" value="InterPro"/>
</dbReference>
<keyword evidence="2" id="KW-0472">Membrane</keyword>
<feature type="transmembrane region" description="Helical" evidence="2">
    <location>
        <begin position="297"/>
        <end position="314"/>
    </location>
</feature>
<evidence type="ECO:0000313" key="4">
    <source>
        <dbReference type="EMBL" id="KAH0821510.1"/>
    </source>
</evidence>
<dbReference type="InterPro" id="IPR036397">
    <property type="entry name" value="RNaseH_sf"/>
</dbReference>
<dbReference type="Pfam" id="PF01498">
    <property type="entry name" value="HTH_Tnp_Tc3_2"/>
    <property type="match status" value="1"/>
</dbReference>
<reference evidence="4" key="1">
    <citation type="journal article" date="2020" name="J Insects Food Feed">
        <title>The yellow mealworm (Tenebrio molitor) genome: a resource for the emerging insects as food and feed industry.</title>
        <authorList>
            <person name="Eriksson T."/>
            <person name="Andere A."/>
            <person name="Kelstrup H."/>
            <person name="Emery V."/>
            <person name="Picard C."/>
        </authorList>
    </citation>
    <scope>NUCLEOTIDE SEQUENCE</scope>
    <source>
        <strain evidence="4">Stoneville</strain>
        <tissue evidence="4">Whole head</tissue>
    </source>
</reference>
<evidence type="ECO:0000256" key="2">
    <source>
        <dbReference type="SAM" id="Phobius"/>
    </source>
</evidence>
<dbReference type="AlphaFoldDB" id="A0A8J6LGX8"/>
<keyword evidence="2" id="KW-0812">Transmembrane</keyword>
<evidence type="ECO:0000259" key="3">
    <source>
        <dbReference type="Pfam" id="PF01498"/>
    </source>
</evidence>
<accession>A0A8J6LGX8</accession>
<feature type="region of interest" description="Disordered" evidence="1">
    <location>
        <begin position="1"/>
        <end position="23"/>
    </location>
</feature>
<dbReference type="InterPro" id="IPR002492">
    <property type="entry name" value="Transposase_Tc1-like"/>
</dbReference>
<feature type="domain" description="Transposase Tc1-like" evidence="3">
    <location>
        <begin position="43"/>
        <end position="94"/>
    </location>
</feature>
<dbReference type="EMBL" id="JABDTM020007526">
    <property type="protein sequence ID" value="KAH0821510.1"/>
    <property type="molecule type" value="Genomic_DNA"/>
</dbReference>
<protein>
    <recommendedName>
        <fullName evidence="3">Transposase Tc1-like domain-containing protein</fullName>
    </recommendedName>
</protein>
<reference evidence="4" key="2">
    <citation type="submission" date="2021-08" db="EMBL/GenBank/DDBJ databases">
        <authorList>
            <person name="Eriksson T."/>
        </authorList>
    </citation>
    <scope>NUCLEOTIDE SEQUENCE</scope>
    <source>
        <strain evidence="4">Stoneville</strain>
        <tissue evidence="4">Whole head</tissue>
    </source>
</reference>
<dbReference type="GO" id="GO:0006313">
    <property type="term" value="P:DNA transposition"/>
    <property type="evidence" value="ECO:0007669"/>
    <property type="project" value="InterPro"/>
</dbReference>
<dbReference type="PANTHER" id="PTHR23022">
    <property type="entry name" value="TRANSPOSABLE ELEMENT-RELATED"/>
    <property type="match status" value="1"/>
</dbReference>
<organism evidence="4 5">
    <name type="scientific">Tenebrio molitor</name>
    <name type="common">Yellow mealworm beetle</name>
    <dbReference type="NCBI Taxonomy" id="7067"/>
    <lineage>
        <taxon>Eukaryota</taxon>
        <taxon>Metazoa</taxon>
        <taxon>Ecdysozoa</taxon>
        <taxon>Arthropoda</taxon>
        <taxon>Hexapoda</taxon>
        <taxon>Insecta</taxon>
        <taxon>Pterygota</taxon>
        <taxon>Neoptera</taxon>
        <taxon>Endopterygota</taxon>
        <taxon>Coleoptera</taxon>
        <taxon>Polyphaga</taxon>
        <taxon>Cucujiformia</taxon>
        <taxon>Tenebrionidae</taxon>
        <taxon>Tenebrio</taxon>
    </lineage>
</organism>
<gene>
    <name evidence="4" type="ORF">GEV33_001281</name>
</gene>
<dbReference type="Proteomes" id="UP000719412">
    <property type="component" value="Unassembled WGS sequence"/>
</dbReference>